<dbReference type="RefSeq" id="WP_408976800.1">
    <property type="nucleotide sequence ID" value="NZ_JBJUVG010000002.1"/>
</dbReference>
<comment type="caution">
    <text evidence="2">The sequence shown here is derived from an EMBL/GenBank/DDBJ whole genome shotgun (WGS) entry which is preliminary data.</text>
</comment>
<dbReference type="SUPFAM" id="SSF55315">
    <property type="entry name" value="L30e-like"/>
    <property type="match status" value="1"/>
</dbReference>
<organism evidence="2 3">
    <name type="scientific">Peptococcus simiae</name>
    <dbReference type="NCBI Taxonomy" id="1643805"/>
    <lineage>
        <taxon>Bacteria</taxon>
        <taxon>Bacillati</taxon>
        <taxon>Bacillota</taxon>
        <taxon>Clostridia</taxon>
        <taxon>Eubacteriales</taxon>
        <taxon>Peptococcaceae</taxon>
        <taxon>Peptococcus</taxon>
    </lineage>
</organism>
<dbReference type="InterPro" id="IPR004038">
    <property type="entry name" value="Ribosomal_eL8/eL30/eS12/Gad45"/>
</dbReference>
<keyword evidence="2" id="KW-0689">Ribosomal protein</keyword>
<keyword evidence="3" id="KW-1185">Reference proteome</keyword>
<dbReference type="Gene3D" id="3.30.1330.30">
    <property type="match status" value="1"/>
</dbReference>
<gene>
    <name evidence="2" type="ORF">ACKQTC_02215</name>
</gene>
<keyword evidence="2" id="KW-0687">Ribonucleoprotein</keyword>
<evidence type="ECO:0000259" key="1">
    <source>
        <dbReference type="Pfam" id="PF01248"/>
    </source>
</evidence>
<reference evidence="2 3" key="1">
    <citation type="journal article" date="2016" name="Int. J. Syst. Evol. Microbiol.">
        <title>Peptococcus simiae sp. nov., isolated from rhesus macaque faeces and emended description of the genus Peptococcus.</title>
        <authorList>
            <person name="Shkoporov A.N."/>
            <person name="Efimov B.A."/>
            <person name="Kondova I."/>
            <person name="Ouwerling B."/>
            <person name="Chaplin A.V."/>
            <person name="Shcherbakova V.A."/>
            <person name="Langermans J.A.M."/>
        </authorList>
    </citation>
    <scope>NUCLEOTIDE SEQUENCE [LARGE SCALE GENOMIC DNA]</scope>
    <source>
        <strain evidence="2 3">M108</strain>
    </source>
</reference>
<dbReference type="InterPro" id="IPR029064">
    <property type="entry name" value="Ribosomal_eL30-like_sf"/>
</dbReference>
<accession>A0ABW9GX49</accession>
<evidence type="ECO:0000313" key="3">
    <source>
        <dbReference type="Proteomes" id="UP001631949"/>
    </source>
</evidence>
<dbReference type="GO" id="GO:0005840">
    <property type="term" value="C:ribosome"/>
    <property type="evidence" value="ECO:0007669"/>
    <property type="project" value="UniProtKB-KW"/>
</dbReference>
<dbReference type="Proteomes" id="UP001631949">
    <property type="component" value="Unassembled WGS sequence"/>
</dbReference>
<name>A0ABW9GX49_9FIRM</name>
<proteinExistence type="predicted"/>
<dbReference type="Pfam" id="PF01248">
    <property type="entry name" value="Ribosomal_L7Ae"/>
    <property type="match status" value="1"/>
</dbReference>
<feature type="domain" description="Ribosomal protein eL8/eL30/eS12/Gadd45" evidence="1">
    <location>
        <begin position="9"/>
        <end position="94"/>
    </location>
</feature>
<evidence type="ECO:0000313" key="2">
    <source>
        <dbReference type="EMBL" id="MFM9413184.1"/>
    </source>
</evidence>
<protein>
    <submittedName>
        <fullName evidence="2">L7Ae/L30e/S12e/Gadd45 family ribosomal protein</fullName>
    </submittedName>
</protein>
<dbReference type="EMBL" id="JBJUVG010000002">
    <property type="protein sequence ID" value="MFM9413184.1"/>
    <property type="molecule type" value="Genomic_DNA"/>
</dbReference>
<sequence length="109" mass="12096">MLSEVVEKKILSLLGFAQKAKKITSGDANVRALLKKDQVKLLVIADDLSEEAKNRWYRKAESFDLPCFSFSNKSAIGLAMGQSPRAIVALLDDSFADAILKCRMESMEK</sequence>